<evidence type="ECO:0000256" key="2">
    <source>
        <dbReference type="SAM" id="SignalP"/>
    </source>
</evidence>
<feature type="non-terminal residue" evidence="3">
    <location>
        <position position="248"/>
    </location>
</feature>
<keyword evidence="4" id="KW-1185">Reference proteome</keyword>
<sequence length="248" mass="28581">VLCLCWLTLIPTLLVLGTSIDHTRYSEGKRQFELMQKQSEMPRYGQCWVNAMATIHAGCKRLSDDTQTRLSLAYLNCFLELQGRSSYSCSDKDEVKDCVKDMREADLSSFTTFFTHTQNICYFLQAQVWHEHTENTITRLSDSSSQVAEQLENSHELQRNMLLSQSQSLENQERLMNQTKSTQEQREVIMDLFDQLSKLQTTILGEVSTFYSLCFYVLSIIVCYLLTSTPRTAGTAFMTVRIYSDANF</sequence>
<name>A0A433SN99_ELYCH</name>
<accession>A0A433SN99</accession>
<dbReference type="AlphaFoldDB" id="A0A433SN99"/>
<evidence type="ECO:0000313" key="3">
    <source>
        <dbReference type="EMBL" id="RUS70662.1"/>
    </source>
</evidence>
<evidence type="ECO:0000313" key="4">
    <source>
        <dbReference type="Proteomes" id="UP000271974"/>
    </source>
</evidence>
<reference evidence="3 4" key="1">
    <citation type="submission" date="2019-01" db="EMBL/GenBank/DDBJ databases">
        <title>A draft genome assembly of the solar-powered sea slug Elysia chlorotica.</title>
        <authorList>
            <person name="Cai H."/>
            <person name="Li Q."/>
            <person name="Fang X."/>
            <person name="Li J."/>
            <person name="Curtis N.E."/>
            <person name="Altenburger A."/>
            <person name="Shibata T."/>
            <person name="Feng M."/>
            <person name="Maeda T."/>
            <person name="Schwartz J.A."/>
            <person name="Shigenobu S."/>
            <person name="Lundholm N."/>
            <person name="Nishiyama T."/>
            <person name="Yang H."/>
            <person name="Hasebe M."/>
            <person name="Li S."/>
            <person name="Pierce S.K."/>
            <person name="Wang J."/>
        </authorList>
    </citation>
    <scope>NUCLEOTIDE SEQUENCE [LARGE SCALE GENOMIC DNA]</scope>
    <source>
        <strain evidence="3">EC2010</strain>
        <tissue evidence="3">Whole organism of an adult</tissue>
    </source>
</reference>
<feature type="signal peptide" evidence="2">
    <location>
        <begin position="1"/>
        <end position="17"/>
    </location>
</feature>
<evidence type="ECO:0000256" key="1">
    <source>
        <dbReference type="SAM" id="Phobius"/>
    </source>
</evidence>
<keyword evidence="1" id="KW-0812">Transmembrane</keyword>
<dbReference type="EMBL" id="RQTK01001359">
    <property type="protein sequence ID" value="RUS70662.1"/>
    <property type="molecule type" value="Genomic_DNA"/>
</dbReference>
<organism evidence="3 4">
    <name type="scientific">Elysia chlorotica</name>
    <name type="common">Eastern emerald elysia</name>
    <name type="synonym">Sea slug</name>
    <dbReference type="NCBI Taxonomy" id="188477"/>
    <lineage>
        <taxon>Eukaryota</taxon>
        <taxon>Metazoa</taxon>
        <taxon>Spiralia</taxon>
        <taxon>Lophotrochozoa</taxon>
        <taxon>Mollusca</taxon>
        <taxon>Gastropoda</taxon>
        <taxon>Heterobranchia</taxon>
        <taxon>Euthyneura</taxon>
        <taxon>Panpulmonata</taxon>
        <taxon>Sacoglossa</taxon>
        <taxon>Placobranchoidea</taxon>
        <taxon>Plakobranchidae</taxon>
        <taxon>Elysia</taxon>
    </lineage>
</organism>
<keyword evidence="1" id="KW-0472">Membrane</keyword>
<gene>
    <name evidence="3" type="ORF">EGW08_021583</name>
</gene>
<protein>
    <submittedName>
        <fullName evidence="3">Uncharacterized protein</fullName>
    </submittedName>
</protein>
<dbReference type="OrthoDB" id="377549at2759"/>
<dbReference type="InterPro" id="IPR040346">
    <property type="entry name" value="GEX1/Brambleberry"/>
</dbReference>
<dbReference type="STRING" id="188477.A0A433SN99"/>
<dbReference type="PANTHER" id="PTHR33538">
    <property type="entry name" value="PROTEIN GAMETE EXPRESSED 1"/>
    <property type="match status" value="1"/>
</dbReference>
<keyword evidence="1" id="KW-1133">Transmembrane helix</keyword>
<feature type="transmembrane region" description="Helical" evidence="1">
    <location>
        <begin position="209"/>
        <end position="227"/>
    </location>
</feature>
<dbReference type="PANTHER" id="PTHR33538:SF2">
    <property type="entry name" value="PROTEIN GAMETE EXPRESSED 1"/>
    <property type="match status" value="1"/>
</dbReference>
<dbReference type="Proteomes" id="UP000271974">
    <property type="component" value="Unassembled WGS sequence"/>
</dbReference>
<feature type="non-terminal residue" evidence="3">
    <location>
        <position position="1"/>
    </location>
</feature>
<keyword evidence="2" id="KW-0732">Signal</keyword>
<comment type="caution">
    <text evidence="3">The sequence shown here is derived from an EMBL/GenBank/DDBJ whole genome shotgun (WGS) entry which is preliminary data.</text>
</comment>
<proteinExistence type="predicted"/>
<feature type="chain" id="PRO_5019389063" evidence="2">
    <location>
        <begin position="18"/>
        <end position="248"/>
    </location>
</feature>